<proteinExistence type="predicted"/>
<dbReference type="Gene3D" id="1.25.40.20">
    <property type="entry name" value="Ankyrin repeat-containing domain"/>
    <property type="match status" value="1"/>
</dbReference>
<evidence type="ECO:0000313" key="2">
    <source>
        <dbReference type="Proteomes" id="UP001470230"/>
    </source>
</evidence>
<sequence length="153" mass="17560">MHNYADIVIDLLRAGADPKIKNQLGKTPEEVAEAEDHGEIVELLQKKGESEKKKVGLTALDKNIVYEQRQMTKMLEDLLTQQEKHNDFIKQLKNKIYIQSTNLNSTRTQQNALQDKLIEISNYARQIGERIDALLPNKNHSFNRYSITKVPSS</sequence>
<name>A0ABR2LB95_9EUKA</name>
<evidence type="ECO:0000313" key="1">
    <source>
        <dbReference type="EMBL" id="KAK8900626.1"/>
    </source>
</evidence>
<dbReference type="InterPro" id="IPR036770">
    <property type="entry name" value="Ankyrin_rpt-contain_sf"/>
</dbReference>
<keyword evidence="2" id="KW-1185">Reference proteome</keyword>
<reference evidence="1 2" key="1">
    <citation type="submission" date="2024-04" db="EMBL/GenBank/DDBJ databases">
        <title>Tritrichomonas musculus Genome.</title>
        <authorList>
            <person name="Alves-Ferreira E."/>
            <person name="Grigg M."/>
            <person name="Lorenzi H."/>
            <person name="Galac M."/>
        </authorList>
    </citation>
    <scope>NUCLEOTIDE SEQUENCE [LARGE SCALE GENOMIC DNA]</scope>
    <source>
        <strain evidence="1 2">EAF2021</strain>
    </source>
</reference>
<dbReference type="EMBL" id="JAPFFF010000001">
    <property type="protein sequence ID" value="KAK8900626.1"/>
    <property type="molecule type" value="Genomic_DNA"/>
</dbReference>
<accession>A0ABR2LB95</accession>
<evidence type="ECO:0008006" key="3">
    <source>
        <dbReference type="Google" id="ProtNLM"/>
    </source>
</evidence>
<gene>
    <name evidence="1" type="ORF">M9Y10_002955</name>
</gene>
<organism evidence="1 2">
    <name type="scientific">Tritrichomonas musculus</name>
    <dbReference type="NCBI Taxonomy" id="1915356"/>
    <lineage>
        <taxon>Eukaryota</taxon>
        <taxon>Metamonada</taxon>
        <taxon>Parabasalia</taxon>
        <taxon>Tritrichomonadida</taxon>
        <taxon>Tritrichomonadidae</taxon>
        <taxon>Tritrichomonas</taxon>
    </lineage>
</organism>
<protein>
    <recommendedName>
        <fullName evidence="3">Ankyrin repeat protein</fullName>
    </recommendedName>
</protein>
<dbReference type="SUPFAM" id="SSF48403">
    <property type="entry name" value="Ankyrin repeat"/>
    <property type="match status" value="1"/>
</dbReference>
<comment type="caution">
    <text evidence="1">The sequence shown here is derived from an EMBL/GenBank/DDBJ whole genome shotgun (WGS) entry which is preliminary data.</text>
</comment>
<dbReference type="Proteomes" id="UP001470230">
    <property type="component" value="Unassembled WGS sequence"/>
</dbReference>